<dbReference type="HOGENOM" id="CLU_015091_1_2_1"/>
<evidence type="ECO:0000313" key="3">
    <source>
        <dbReference type="Proteomes" id="UP000053647"/>
    </source>
</evidence>
<feature type="non-terminal residue" evidence="2">
    <location>
        <position position="484"/>
    </location>
</feature>
<dbReference type="OrthoDB" id="2651477at2759"/>
<reference evidence="2 3" key="1">
    <citation type="submission" date="2014-06" db="EMBL/GenBank/DDBJ databases">
        <authorList>
            <consortium name="DOE Joint Genome Institute"/>
            <person name="Kuo A."/>
            <person name="Kohler A."/>
            <person name="Nagy L.G."/>
            <person name="Floudas D."/>
            <person name="Copeland A."/>
            <person name="Barry K.W."/>
            <person name="Cichocki N."/>
            <person name="Veneault-Fourrey C."/>
            <person name="LaButti K."/>
            <person name="Lindquist E.A."/>
            <person name="Lipzen A."/>
            <person name="Lundell T."/>
            <person name="Morin E."/>
            <person name="Murat C."/>
            <person name="Sun H."/>
            <person name="Tunlid A."/>
            <person name="Henrissat B."/>
            <person name="Grigoriev I.V."/>
            <person name="Hibbett D.S."/>
            <person name="Martin F."/>
            <person name="Nordberg H.P."/>
            <person name="Cantor M.N."/>
            <person name="Hua S.X."/>
        </authorList>
    </citation>
    <scope>NUCLEOTIDE SEQUENCE [LARGE SCALE GENOMIC DNA]</scope>
    <source>
        <strain evidence="2 3">ATCC 200175</strain>
    </source>
</reference>
<proteinExistence type="predicted"/>
<sequence>MLPTHYQAGSPASSIRFPMPNPNSEYSASRGISPLMLSLTDLTSAVPSVTESIRSSTLNGTISTNKSSPSLAEASDGESHIPRGPLEPDPLEPTIPENMQRTKLRPLVPKQPRNRQLAAGKLTGQLQRNEVAEWQHVVHPSGALYFHQWRPGLDILTDTDLGKPENLKSINEHVASLVSRAMKYQLSFDQVRPQGHEAQVSLVLELSQTGTQPPSCRYYFVDHAERLVFWIHDRDGSWVSSVLCGELPSVSEKSQIRNAIEAQYWLHCERYANTIRLKVEYLHELREILIHANADAILSETSVIPFSRTDLEKMLDVVCKIQDSDGTHDHSMSVVARMMRLFAHSRFINFSGLPWARLDADQSLYGTDRRPKSYLFLPFSLLLLCAPDKHLKVLQEIYVDRLINASRWAGFINNLKDEWTAFSVYSTVMLAVDISFLAVPNVISVAVSTAIYASTLSALGSLISSVLLLGQIRGLEIDSVKEGV</sequence>
<evidence type="ECO:0000313" key="2">
    <source>
        <dbReference type="EMBL" id="KIJ05506.1"/>
    </source>
</evidence>
<name>A0A0C9TE47_PAXIN</name>
<accession>A0A0C9TE47</accession>
<dbReference type="Proteomes" id="UP000053647">
    <property type="component" value="Unassembled WGS sequence"/>
</dbReference>
<organism evidence="2 3">
    <name type="scientific">Paxillus involutus ATCC 200175</name>
    <dbReference type="NCBI Taxonomy" id="664439"/>
    <lineage>
        <taxon>Eukaryota</taxon>
        <taxon>Fungi</taxon>
        <taxon>Dikarya</taxon>
        <taxon>Basidiomycota</taxon>
        <taxon>Agaricomycotina</taxon>
        <taxon>Agaricomycetes</taxon>
        <taxon>Agaricomycetidae</taxon>
        <taxon>Boletales</taxon>
        <taxon>Paxilineae</taxon>
        <taxon>Paxillaceae</taxon>
        <taxon>Paxillus</taxon>
    </lineage>
</organism>
<reference evidence="3" key="2">
    <citation type="submission" date="2015-01" db="EMBL/GenBank/DDBJ databases">
        <title>Evolutionary Origins and Diversification of the Mycorrhizal Mutualists.</title>
        <authorList>
            <consortium name="DOE Joint Genome Institute"/>
            <consortium name="Mycorrhizal Genomics Consortium"/>
            <person name="Kohler A."/>
            <person name="Kuo A."/>
            <person name="Nagy L.G."/>
            <person name="Floudas D."/>
            <person name="Copeland A."/>
            <person name="Barry K.W."/>
            <person name="Cichocki N."/>
            <person name="Veneault-Fourrey C."/>
            <person name="LaButti K."/>
            <person name="Lindquist E.A."/>
            <person name="Lipzen A."/>
            <person name="Lundell T."/>
            <person name="Morin E."/>
            <person name="Murat C."/>
            <person name="Riley R."/>
            <person name="Ohm R."/>
            <person name="Sun H."/>
            <person name="Tunlid A."/>
            <person name="Henrissat B."/>
            <person name="Grigoriev I.V."/>
            <person name="Hibbett D.S."/>
            <person name="Martin F."/>
        </authorList>
    </citation>
    <scope>NUCLEOTIDE SEQUENCE [LARGE SCALE GENOMIC DNA]</scope>
    <source>
        <strain evidence="3">ATCC 200175</strain>
    </source>
</reference>
<keyword evidence="3" id="KW-1185">Reference proteome</keyword>
<dbReference type="EMBL" id="KN820930">
    <property type="protein sequence ID" value="KIJ05506.1"/>
    <property type="molecule type" value="Genomic_DNA"/>
</dbReference>
<feature type="region of interest" description="Disordered" evidence="1">
    <location>
        <begin position="1"/>
        <end position="26"/>
    </location>
</feature>
<evidence type="ECO:0000256" key="1">
    <source>
        <dbReference type="SAM" id="MobiDB-lite"/>
    </source>
</evidence>
<gene>
    <name evidence="2" type="ORF">PAXINDRAFT_103755</name>
</gene>
<feature type="region of interest" description="Disordered" evidence="1">
    <location>
        <begin position="52"/>
        <end position="114"/>
    </location>
</feature>
<dbReference type="AlphaFoldDB" id="A0A0C9TE47"/>
<protein>
    <submittedName>
        <fullName evidence="2">Unplaced genomic scaffold PAXINscaffold_1608, whole genome shotgun sequence</fullName>
    </submittedName>
</protein>
<feature type="compositionally biased region" description="Polar residues" evidence="1">
    <location>
        <begin position="52"/>
        <end position="70"/>
    </location>
</feature>